<dbReference type="InterPro" id="IPR025534">
    <property type="entry name" value="DUF4420"/>
</dbReference>
<comment type="caution">
    <text evidence="1">The sequence shown here is derived from an EMBL/GenBank/DDBJ whole genome shotgun (WGS) entry which is preliminary data.</text>
</comment>
<protein>
    <recommendedName>
        <fullName evidence="3">PD-(D/E)XK motif protein</fullName>
    </recommendedName>
</protein>
<dbReference type="Pfam" id="PF14390">
    <property type="entry name" value="DUF4420"/>
    <property type="match status" value="1"/>
</dbReference>
<evidence type="ECO:0000313" key="1">
    <source>
        <dbReference type="EMBL" id="KHT63903.1"/>
    </source>
</evidence>
<dbReference type="EMBL" id="JWLZ01000148">
    <property type="protein sequence ID" value="KHT63903.1"/>
    <property type="molecule type" value="Genomic_DNA"/>
</dbReference>
<reference evidence="1 2" key="1">
    <citation type="submission" date="2014-12" db="EMBL/GenBank/DDBJ databases">
        <title>Genome sequencing of Photobacterium gaetbulicola AD005a.</title>
        <authorList>
            <person name="Adrian T.G.S."/>
            <person name="Chan K.G."/>
        </authorList>
    </citation>
    <scope>NUCLEOTIDE SEQUENCE [LARGE SCALE GENOMIC DNA]</scope>
    <source>
        <strain evidence="1 2">AD005a</strain>
    </source>
</reference>
<organism evidence="1 2">
    <name type="scientific">Photobacterium gaetbulicola</name>
    <dbReference type="NCBI Taxonomy" id="1295392"/>
    <lineage>
        <taxon>Bacteria</taxon>
        <taxon>Pseudomonadati</taxon>
        <taxon>Pseudomonadota</taxon>
        <taxon>Gammaproteobacteria</taxon>
        <taxon>Vibrionales</taxon>
        <taxon>Vibrionaceae</taxon>
        <taxon>Photobacterium</taxon>
    </lineage>
</organism>
<evidence type="ECO:0000313" key="2">
    <source>
        <dbReference type="Proteomes" id="UP000031278"/>
    </source>
</evidence>
<accession>A0A0B9G584</accession>
<proteinExistence type="predicted"/>
<evidence type="ECO:0008006" key="3">
    <source>
        <dbReference type="Google" id="ProtNLM"/>
    </source>
</evidence>
<dbReference type="RefSeq" id="WP_039460866.1">
    <property type="nucleotide sequence ID" value="NZ_JWLZ01000148.1"/>
</dbReference>
<name>A0A0B9G584_9GAMM</name>
<dbReference type="Proteomes" id="UP000031278">
    <property type="component" value="Unassembled WGS sequence"/>
</dbReference>
<gene>
    <name evidence="1" type="ORF">RJ45_09385</name>
</gene>
<sequence length="335" mass="37336">MKLINENDITLCWNGLQTDEVQQGWQGIPLRKVGTISLYAARKYPENMESFAVGFKYFSAKQIASLPRGAGFKVEEAQLNSEERNWIALSRQKSASLELFTMMATDIFNTLCKQEQASEEAAFTLFISRIKAWQQFMKQGQSKLGKEAELGLVGELTFIRQLIDTGLCAGSLMSTWVGPDHAAQDFHLGIGAVEVKSTLAPVGFAAKIHSLEQLDDSMSGPLFMCGIRFSQSDKGQTLPDIVSDIRSQLEHIENQELDTFDTLLIKSGYHPTGAENYTTKFLPEEFMYWAVNDEFPRLTRAKVPFGVLGTTYTIDVGNIPTSMVLDEVIKALYGN</sequence>
<dbReference type="AlphaFoldDB" id="A0A0B9G584"/>